<keyword evidence="2" id="KW-1185">Reference proteome</keyword>
<reference evidence="1" key="1">
    <citation type="submission" date="2021-06" db="EMBL/GenBank/DDBJ databases">
        <authorList>
            <person name="Kallberg Y."/>
            <person name="Tangrot J."/>
            <person name="Rosling A."/>
        </authorList>
    </citation>
    <scope>NUCLEOTIDE SEQUENCE</scope>
    <source>
        <strain evidence="1">AU212A</strain>
    </source>
</reference>
<evidence type="ECO:0000313" key="2">
    <source>
        <dbReference type="Proteomes" id="UP000789860"/>
    </source>
</evidence>
<organism evidence="1 2">
    <name type="scientific">Scutellospora calospora</name>
    <dbReference type="NCBI Taxonomy" id="85575"/>
    <lineage>
        <taxon>Eukaryota</taxon>
        <taxon>Fungi</taxon>
        <taxon>Fungi incertae sedis</taxon>
        <taxon>Mucoromycota</taxon>
        <taxon>Glomeromycotina</taxon>
        <taxon>Glomeromycetes</taxon>
        <taxon>Diversisporales</taxon>
        <taxon>Gigasporaceae</taxon>
        <taxon>Scutellospora</taxon>
    </lineage>
</organism>
<comment type="caution">
    <text evidence="1">The sequence shown here is derived from an EMBL/GenBank/DDBJ whole genome shotgun (WGS) entry which is preliminary data.</text>
</comment>
<dbReference type="Proteomes" id="UP000789860">
    <property type="component" value="Unassembled WGS sequence"/>
</dbReference>
<proteinExistence type="predicted"/>
<accession>A0ACA9NS63</accession>
<feature type="non-terminal residue" evidence="1">
    <location>
        <position position="41"/>
    </location>
</feature>
<evidence type="ECO:0000313" key="1">
    <source>
        <dbReference type="EMBL" id="CAG8672089.1"/>
    </source>
</evidence>
<protein>
    <submittedName>
        <fullName evidence="1">9061_t:CDS:1</fullName>
    </submittedName>
</protein>
<name>A0ACA9NS63_9GLOM</name>
<feature type="non-terminal residue" evidence="1">
    <location>
        <position position="1"/>
    </location>
</feature>
<gene>
    <name evidence="1" type="ORF">SCALOS_LOCUS9418</name>
</gene>
<dbReference type="EMBL" id="CAJVPM010029104">
    <property type="protein sequence ID" value="CAG8672089.1"/>
    <property type="molecule type" value="Genomic_DNA"/>
</dbReference>
<sequence length="41" mass="4772">PTNTSSEYSDAFKLISIKIERELENEIFNTNDLSVLRSRIQ</sequence>